<name>A0ABT3Y4M9_9FLAO</name>
<evidence type="ECO:0000313" key="2">
    <source>
        <dbReference type="Proteomes" id="UP001070176"/>
    </source>
</evidence>
<sequence length="128" mass="14442">MSTLPHQANGVKKVTPATEEKANTKIETVKVEAKSINLETTAEKRIKNAENFSQICKKHNFLKEKSDELNAYVIGRDGIKETIKIKNAEQVSFEISNTTIIGKILELCQSELFEMVDKSEKEVLDFIV</sequence>
<comment type="caution">
    <text evidence="1">The sequence shown here is derived from an EMBL/GenBank/DDBJ whole genome shotgun (WGS) entry which is preliminary data.</text>
</comment>
<dbReference type="RefSeq" id="WP_267281633.1">
    <property type="nucleotide sequence ID" value="NZ_JAOVZV010000014.1"/>
</dbReference>
<gene>
    <name evidence="1" type="ORF">OEA66_12200</name>
</gene>
<dbReference type="EMBL" id="JAOVZV010000014">
    <property type="protein sequence ID" value="MCX8533113.1"/>
    <property type="molecule type" value="Genomic_DNA"/>
</dbReference>
<reference evidence="1" key="1">
    <citation type="submission" date="2022-10" db="EMBL/GenBank/DDBJ databases">
        <title>Chryseobacterium sp. nov., a novel bacterial species.</title>
        <authorList>
            <person name="Cao Y."/>
        </authorList>
    </citation>
    <scope>NUCLEOTIDE SEQUENCE</scope>
    <source>
        <strain evidence="1">KC 927</strain>
    </source>
</reference>
<accession>A0ABT3Y4M9</accession>
<dbReference type="Proteomes" id="UP001070176">
    <property type="component" value="Unassembled WGS sequence"/>
</dbReference>
<organism evidence="1 2">
    <name type="scientific">Chryseobacterium luquanense</name>
    <dbReference type="NCBI Taxonomy" id="2983766"/>
    <lineage>
        <taxon>Bacteria</taxon>
        <taxon>Pseudomonadati</taxon>
        <taxon>Bacteroidota</taxon>
        <taxon>Flavobacteriia</taxon>
        <taxon>Flavobacteriales</taxon>
        <taxon>Weeksellaceae</taxon>
        <taxon>Chryseobacterium group</taxon>
        <taxon>Chryseobacterium</taxon>
    </lineage>
</organism>
<protein>
    <submittedName>
        <fullName evidence="1">Uncharacterized protein</fullName>
    </submittedName>
</protein>
<proteinExistence type="predicted"/>
<evidence type="ECO:0000313" key="1">
    <source>
        <dbReference type="EMBL" id="MCX8533113.1"/>
    </source>
</evidence>
<keyword evidence="2" id="KW-1185">Reference proteome</keyword>